<dbReference type="OrthoDB" id="9790771at2"/>
<dbReference type="PANTHER" id="PTHR32552:SF68">
    <property type="entry name" value="FERRICHROME OUTER MEMBRANE TRANSPORTER_PHAGE RECEPTOR"/>
    <property type="match status" value="1"/>
</dbReference>
<evidence type="ECO:0000256" key="14">
    <source>
        <dbReference type="PROSITE-ProRule" id="PRU01360"/>
    </source>
</evidence>
<keyword evidence="5" id="KW-0410">Iron transport</keyword>
<feature type="domain" description="TonB-dependent receptor-like beta-barrel" evidence="18">
    <location>
        <begin position="233"/>
        <end position="672"/>
    </location>
</feature>
<dbReference type="InterPro" id="IPR012910">
    <property type="entry name" value="Plug_dom"/>
</dbReference>
<dbReference type="GO" id="GO:0009279">
    <property type="term" value="C:cell outer membrane"/>
    <property type="evidence" value="ECO:0007669"/>
    <property type="project" value="UniProtKB-SubCell"/>
</dbReference>
<evidence type="ECO:0000256" key="10">
    <source>
        <dbReference type="ARBA" id="ARBA00023077"/>
    </source>
</evidence>
<comment type="subcellular location">
    <subcellularLocation>
        <location evidence="1 14">Cell outer membrane</location>
        <topology evidence="1 14">Multi-pass membrane protein</topology>
    </subcellularLocation>
</comment>
<evidence type="ECO:0000256" key="5">
    <source>
        <dbReference type="ARBA" id="ARBA00022496"/>
    </source>
</evidence>
<evidence type="ECO:0000256" key="7">
    <source>
        <dbReference type="ARBA" id="ARBA00022729"/>
    </source>
</evidence>
<evidence type="ECO:0000256" key="4">
    <source>
        <dbReference type="ARBA" id="ARBA00022452"/>
    </source>
</evidence>
<feature type="signal peptide" evidence="17">
    <location>
        <begin position="1"/>
        <end position="22"/>
    </location>
</feature>
<dbReference type="EMBL" id="CP034464">
    <property type="protein sequence ID" value="AZP13793.1"/>
    <property type="molecule type" value="Genomic_DNA"/>
</dbReference>
<dbReference type="InterPro" id="IPR037066">
    <property type="entry name" value="Plug_dom_sf"/>
</dbReference>
<feature type="domain" description="TonB-dependent receptor plug" evidence="19">
    <location>
        <begin position="62"/>
        <end position="158"/>
    </location>
</feature>
<dbReference type="PANTHER" id="PTHR32552">
    <property type="entry name" value="FERRICHROME IRON RECEPTOR-RELATED"/>
    <property type="match status" value="1"/>
</dbReference>
<dbReference type="Gene3D" id="2.40.170.20">
    <property type="entry name" value="TonB-dependent receptor, beta-barrel domain"/>
    <property type="match status" value="1"/>
</dbReference>
<evidence type="ECO:0000256" key="8">
    <source>
        <dbReference type="ARBA" id="ARBA00023004"/>
    </source>
</evidence>
<keyword evidence="4 14" id="KW-1134">Transmembrane beta strand</keyword>
<dbReference type="Gene3D" id="2.170.130.10">
    <property type="entry name" value="TonB-dependent receptor, plug domain"/>
    <property type="match status" value="1"/>
</dbReference>
<organism evidence="20 21">
    <name type="scientific">Undibacterium parvum</name>
    <dbReference type="NCBI Taxonomy" id="401471"/>
    <lineage>
        <taxon>Bacteria</taxon>
        <taxon>Pseudomonadati</taxon>
        <taxon>Pseudomonadota</taxon>
        <taxon>Betaproteobacteria</taxon>
        <taxon>Burkholderiales</taxon>
        <taxon>Oxalobacteraceae</taxon>
        <taxon>Undibacterium</taxon>
    </lineage>
</organism>
<evidence type="ECO:0000256" key="6">
    <source>
        <dbReference type="ARBA" id="ARBA00022692"/>
    </source>
</evidence>
<feature type="chain" id="PRO_5019309439" evidence="17">
    <location>
        <begin position="23"/>
        <end position="703"/>
    </location>
</feature>
<dbReference type="InterPro" id="IPR010105">
    <property type="entry name" value="TonB_sidphr_rcpt"/>
</dbReference>
<dbReference type="GO" id="GO:0015344">
    <property type="term" value="F:siderophore uptake transmembrane transporter activity"/>
    <property type="evidence" value="ECO:0007669"/>
    <property type="project" value="TreeGrafter"/>
</dbReference>
<keyword evidence="9" id="KW-0406">Ion transport</keyword>
<name>A0A3S9HNV0_9BURK</name>
<evidence type="ECO:0000259" key="19">
    <source>
        <dbReference type="Pfam" id="PF07715"/>
    </source>
</evidence>
<evidence type="ECO:0000259" key="18">
    <source>
        <dbReference type="Pfam" id="PF00593"/>
    </source>
</evidence>
<accession>A0A3S9HNV0</accession>
<evidence type="ECO:0000256" key="2">
    <source>
        <dbReference type="ARBA" id="ARBA00009810"/>
    </source>
</evidence>
<keyword evidence="13 14" id="KW-0998">Cell outer membrane</keyword>
<keyword evidence="6 14" id="KW-0812">Transmembrane</keyword>
<dbReference type="SUPFAM" id="SSF56935">
    <property type="entry name" value="Porins"/>
    <property type="match status" value="1"/>
</dbReference>
<evidence type="ECO:0000313" key="20">
    <source>
        <dbReference type="EMBL" id="AZP13793.1"/>
    </source>
</evidence>
<dbReference type="GO" id="GO:0038023">
    <property type="term" value="F:signaling receptor activity"/>
    <property type="evidence" value="ECO:0007669"/>
    <property type="project" value="InterPro"/>
</dbReference>
<proteinExistence type="inferred from homology"/>
<evidence type="ECO:0000256" key="17">
    <source>
        <dbReference type="SAM" id="SignalP"/>
    </source>
</evidence>
<evidence type="ECO:0000256" key="11">
    <source>
        <dbReference type="ARBA" id="ARBA00023136"/>
    </source>
</evidence>
<keyword evidence="3 14" id="KW-0813">Transport</keyword>
<dbReference type="AlphaFoldDB" id="A0A3S9HNV0"/>
<evidence type="ECO:0000256" key="15">
    <source>
        <dbReference type="PROSITE-ProRule" id="PRU10144"/>
    </source>
</evidence>
<evidence type="ECO:0000256" key="9">
    <source>
        <dbReference type="ARBA" id="ARBA00023065"/>
    </source>
</evidence>
<evidence type="ECO:0000256" key="12">
    <source>
        <dbReference type="ARBA" id="ARBA00023170"/>
    </source>
</evidence>
<dbReference type="Pfam" id="PF07715">
    <property type="entry name" value="Plug"/>
    <property type="match status" value="1"/>
</dbReference>
<evidence type="ECO:0000256" key="3">
    <source>
        <dbReference type="ARBA" id="ARBA00022448"/>
    </source>
</evidence>
<protein>
    <submittedName>
        <fullName evidence="20">TonB-dependent siderophore receptor</fullName>
    </submittedName>
</protein>
<feature type="short sequence motif" description="TonB C-terminal box" evidence="15">
    <location>
        <begin position="686"/>
        <end position="703"/>
    </location>
</feature>
<dbReference type="Proteomes" id="UP000275663">
    <property type="component" value="Chromosome"/>
</dbReference>
<sequence length="703" mass="76533">MMNYKLAVLPALLASIVLPVYSQTSAAAPAANSLPEVSVNAKPEASYSVKRSTAATKTDTPLLDTPQAVTVISKELIRDQAMQSMADAIRYVPGIVTAQGEGNRDTAVFRGNSSTADFYVDGIRDDVQYYRDFYNIDSVEALKGSNAMIFGRGGSGGVINRVSKQAQWQTVRDVSLTLGSWNNRRLTVDVGQAINQSAAIRVTGLVENSDSYRDYFNLKRSGINPTLALRAGANTSVVVGYEHFKDERTTDRGIPSFLGKPIKTDPSTFFGDPDLSTTWSKVDAFSALIEHDFGAGISLRNRTRYAKYDKFYQNIFPDSVNATGTSVALKAYNNATQRDNFFNQTDLMFSLATGSVQHKMLAGVELGRQVTDNYRNTGYFTVAGKSVSSINVSVVNPLSNAALTFKQGATDANNHGVATIASVYLQDQIEFSPQWQAIVGLRRDSFAMDFTNNRNLENIQVTDTPVSPRIGLVFKPMPTVSLYGSYSLAFAPRAGDQLGSLTSSNQAFDPEQFKNLELGAKWDILPNLEASAAVYQLDRTNVVIPDPLDVTRSILVDGQRSKGVELGMTGKLTPEWSIMGGYAYQDAQITKTQSASIKAGAVVAQVPTHSASLWNRYDFSQAWGAGLGLVYRGQIYASNDNAVVVPGFTRVDAAVFYRVNKNLQLQMNVENLFDKNYYASANSNNNITPGAPRGLKLGLNASF</sequence>
<dbReference type="KEGG" id="upv:EJN92_18440"/>
<comment type="similarity">
    <text evidence="2 14 16">Belongs to the TonB-dependent receptor family.</text>
</comment>
<keyword evidence="8" id="KW-0408">Iron</keyword>
<dbReference type="InterPro" id="IPR036942">
    <property type="entry name" value="Beta-barrel_TonB_sf"/>
</dbReference>
<dbReference type="InterPro" id="IPR010917">
    <property type="entry name" value="TonB_rcpt_CS"/>
</dbReference>
<dbReference type="NCBIfam" id="TIGR01783">
    <property type="entry name" value="TonB-siderophor"/>
    <property type="match status" value="1"/>
</dbReference>
<keyword evidence="10 16" id="KW-0798">TonB box</keyword>
<gene>
    <name evidence="20" type="ORF">EJN92_18440</name>
</gene>
<dbReference type="Pfam" id="PF00593">
    <property type="entry name" value="TonB_dep_Rec_b-barrel"/>
    <property type="match status" value="1"/>
</dbReference>
<evidence type="ECO:0000256" key="13">
    <source>
        <dbReference type="ARBA" id="ARBA00023237"/>
    </source>
</evidence>
<keyword evidence="21" id="KW-1185">Reference proteome</keyword>
<keyword evidence="7 17" id="KW-0732">Signal</keyword>
<dbReference type="CDD" id="cd01347">
    <property type="entry name" value="ligand_gated_channel"/>
    <property type="match status" value="1"/>
</dbReference>
<evidence type="ECO:0000256" key="1">
    <source>
        <dbReference type="ARBA" id="ARBA00004571"/>
    </source>
</evidence>
<evidence type="ECO:0000313" key="21">
    <source>
        <dbReference type="Proteomes" id="UP000275663"/>
    </source>
</evidence>
<keyword evidence="11 14" id="KW-0472">Membrane</keyword>
<dbReference type="InterPro" id="IPR039426">
    <property type="entry name" value="TonB-dep_rcpt-like"/>
</dbReference>
<dbReference type="GO" id="GO:0015891">
    <property type="term" value="P:siderophore transport"/>
    <property type="evidence" value="ECO:0007669"/>
    <property type="project" value="InterPro"/>
</dbReference>
<dbReference type="InterPro" id="IPR000531">
    <property type="entry name" value="Beta-barrel_TonB"/>
</dbReference>
<keyword evidence="12 20" id="KW-0675">Receptor</keyword>
<reference evidence="20 21" key="1">
    <citation type="journal article" date="2011" name="Int. J. Syst. Evol. Microbiol.">
        <title>Description of Undibacterium oligocarboniphilum sp. nov., isolated from purified water, and Undibacterium pigrum strain CCUG 49012 as the type strain of Undibacterium parvum sp. nov., and emended descriptions of the genus Undibacterium and the species Undibacterium pigrum.</title>
        <authorList>
            <person name="Eder W."/>
            <person name="Wanner G."/>
            <person name="Ludwig W."/>
            <person name="Busse H.J."/>
            <person name="Ziemke-Kageler F."/>
            <person name="Lang E."/>
        </authorList>
    </citation>
    <scope>NUCLEOTIDE SEQUENCE [LARGE SCALE GENOMIC DNA]</scope>
    <source>
        <strain evidence="20 21">DSM 23061</strain>
    </source>
</reference>
<dbReference type="PROSITE" id="PS01156">
    <property type="entry name" value="TONB_DEPENDENT_REC_2"/>
    <property type="match status" value="1"/>
</dbReference>
<dbReference type="PROSITE" id="PS52016">
    <property type="entry name" value="TONB_DEPENDENT_REC_3"/>
    <property type="match status" value="1"/>
</dbReference>
<evidence type="ECO:0000256" key="16">
    <source>
        <dbReference type="RuleBase" id="RU003357"/>
    </source>
</evidence>